<dbReference type="AlphaFoldDB" id="A0A645F7U6"/>
<sequence length="97" mass="11218">MTSCRQRFRLIDCFNAIPKVSARGKSLGIIHTVDPNTRIDFYFHNLRLAVRFDTRCNHKTRSGIVAGTAGRRADDYRSRRRAVFLYRPADYIGGNRI</sequence>
<protein>
    <submittedName>
        <fullName evidence="1">Uncharacterized protein</fullName>
    </submittedName>
</protein>
<organism evidence="1">
    <name type="scientific">bioreactor metagenome</name>
    <dbReference type="NCBI Taxonomy" id="1076179"/>
    <lineage>
        <taxon>unclassified sequences</taxon>
        <taxon>metagenomes</taxon>
        <taxon>ecological metagenomes</taxon>
    </lineage>
</organism>
<evidence type="ECO:0000313" key="1">
    <source>
        <dbReference type="EMBL" id="MPN09716.1"/>
    </source>
</evidence>
<gene>
    <name evidence="1" type="ORF">SDC9_157008</name>
</gene>
<name>A0A645F7U6_9ZZZZ</name>
<comment type="caution">
    <text evidence="1">The sequence shown here is derived from an EMBL/GenBank/DDBJ whole genome shotgun (WGS) entry which is preliminary data.</text>
</comment>
<reference evidence="1" key="1">
    <citation type="submission" date="2019-08" db="EMBL/GenBank/DDBJ databases">
        <authorList>
            <person name="Kucharzyk K."/>
            <person name="Murdoch R.W."/>
            <person name="Higgins S."/>
            <person name="Loffler F."/>
        </authorList>
    </citation>
    <scope>NUCLEOTIDE SEQUENCE</scope>
</reference>
<accession>A0A645F7U6</accession>
<proteinExistence type="predicted"/>
<dbReference type="EMBL" id="VSSQ01055842">
    <property type="protein sequence ID" value="MPN09716.1"/>
    <property type="molecule type" value="Genomic_DNA"/>
</dbReference>